<name>A0A1A6FTX7_NEOLE</name>
<keyword evidence="4 6" id="KW-0067">ATP-binding</keyword>
<dbReference type="Pfam" id="PF00271">
    <property type="entry name" value="Helicase_C"/>
    <property type="match status" value="1"/>
</dbReference>
<evidence type="ECO:0000256" key="1">
    <source>
        <dbReference type="ARBA" id="ARBA00022741"/>
    </source>
</evidence>
<dbReference type="GO" id="GO:0003723">
    <property type="term" value="F:RNA binding"/>
    <property type="evidence" value="ECO:0007669"/>
    <property type="project" value="UniProtKB-UniRule"/>
</dbReference>
<evidence type="ECO:0000313" key="9">
    <source>
        <dbReference type="EMBL" id="OBS57035.1"/>
    </source>
</evidence>
<dbReference type="PANTHER" id="PTHR24031">
    <property type="entry name" value="RNA HELICASE"/>
    <property type="match status" value="1"/>
</dbReference>
<keyword evidence="2 6" id="KW-0378">Hydrolase</keyword>
<evidence type="ECO:0000256" key="2">
    <source>
        <dbReference type="ARBA" id="ARBA00022801"/>
    </source>
</evidence>
<dbReference type="EC" id="3.6.4.13" evidence="6"/>
<evidence type="ECO:0000256" key="4">
    <source>
        <dbReference type="ARBA" id="ARBA00022840"/>
    </source>
</evidence>
<dbReference type="Pfam" id="PF13959">
    <property type="entry name" value="CTE_SPB4"/>
    <property type="match status" value="1"/>
</dbReference>
<dbReference type="AlphaFoldDB" id="A0A1A6FTX7"/>
<dbReference type="EMBL" id="LZPO01117895">
    <property type="protein sequence ID" value="OBS57035.1"/>
    <property type="molecule type" value="Genomic_DNA"/>
</dbReference>
<dbReference type="PROSITE" id="PS51194">
    <property type="entry name" value="HELICASE_CTER"/>
    <property type="match status" value="1"/>
</dbReference>
<comment type="function">
    <text evidence="6">RNA helicase.</text>
</comment>
<keyword evidence="10" id="KW-1185">Reference proteome</keyword>
<dbReference type="GO" id="GO:0016787">
    <property type="term" value="F:hydrolase activity"/>
    <property type="evidence" value="ECO:0007669"/>
    <property type="project" value="UniProtKB-KW"/>
</dbReference>
<dbReference type="InterPro" id="IPR025313">
    <property type="entry name" value="SPB4-like_CTE"/>
</dbReference>
<keyword evidence="3 6" id="KW-0347">Helicase</keyword>
<dbReference type="GO" id="GO:0003724">
    <property type="term" value="F:RNA helicase activity"/>
    <property type="evidence" value="ECO:0007669"/>
    <property type="project" value="UniProtKB-EC"/>
</dbReference>
<gene>
    <name evidence="9" type="ORF">A6R68_11842</name>
</gene>
<dbReference type="Proteomes" id="UP000092124">
    <property type="component" value="Unassembled WGS sequence"/>
</dbReference>
<evidence type="ECO:0000256" key="5">
    <source>
        <dbReference type="ARBA" id="ARBA00022884"/>
    </source>
</evidence>
<protein>
    <recommendedName>
        <fullName evidence="6">ATP-dependent RNA helicase</fullName>
        <ecNumber evidence="6">3.6.4.13</ecNumber>
    </recommendedName>
</protein>
<keyword evidence="5 6" id="KW-0694">RNA-binding</keyword>
<feature type="domain" description="Helicase C-terminal" evidence="8">
    <location>
        <begin position="19"/>
        <end position="180"/>
    </location>
</feature>
<feature type="region of interest" description="Disordered" evidence="7">
    <location>
        <begin position="29"/>
        <end position="51"/>
    </location>
</feature>
<organism evidence="9 10">
    <name type="scientific">Neotoma lepida</name>
    <name type="common">Desert woodrat</name>
    <dbReference type="NCBI Taxonomy" id="56216"/>
    <lineage>
        <taxon>Eukaryota</taxon>
        <taxon>Metazoa</taxon>
        <taxon>Chordata</taxon>
        <taxon>Craniata</taxon>
        <taxon>Vertebrata</taxon>
        <taxon>Euteleostomi</taxon>
        <taxon>Mammalia</taxon>
        <taxon>Eutheria</taxon>
        <taxon>Euarchontoglires</taxon>
        <taxon>Glires</taxon>
        <taxon>Rodentia</taxon>
        <taxon>Myomorpha</taxon>
        <taxon>Muroidea</taxon>
        <taxon>Cricetidae</taxon>
        <taxon>Neotominae</taxon>
        <taxon>Neotoma</taxon>
    </lineage>
</organism>
<dbReference type="SMART" id="SM00490">
    <property type="entry name" value="HELICc"/>
    <property type="match status" value="1"/>
</dbReference>
<evidence type="ECO:0000256" key="7">
    <source>
        <dbReference type="SAM" id="MobiDB-lite"/>
    </source>
</evidence>
<evidence type="ECO:0000256" key="6">
    <source>
        <dbReference type="RuleBase" id="RU365068"/>
    </source>
</evidence>
<dbReference type="InterPro" id="IPR001650">
    <property type="entry name" value="Helicase_C-like"/>
</dbReference>
<comment type="catalytic activity">
    <reaction evidence="6">
        <text>ATP + H2O = ADP + phosphate + H(+)</text>
        <dbReference type="Rhea" id="RHEA:13065"/>
        <dbReference type="ChEBI" id="CHEBI:15377"/>
        <dbReference type="ChEBI" id="CHEBI:15378"/>
        <dbReference type="ChEBI" id="CHEBI:30616"/>
        <dbReference type="ChEBI" id="CHEBI:43474"/>
        <dbReference type="ChEBI" id="CHEBI:456216"/>
        <dbReference type="EC" id="3.6.4.13"/>
    </reaction>
</comment>
<evidence type="ECO:0000313" key="10">
    <source>
        <dbReference type="Proteomes" id="UP000092124"/>
    </source>
</evidence>
<dbReference type="GO" id="GO:0005524">
    <property type="term" value="F:ATP binding"/>
    <property type="evidence" value="ECO:0007669"/>
    <property type="project" value="UniProtKB-UniRule"/>
</dbReference>
<dbReference type="Gene3D" id="3.40.50.300">
    <property type="entry name" value="P-loop containing nucleotide triphosphate hydrolases"/>
    <property type="match status" value="2"/>
</dbReference>
<evidence type="ECO:0000259" key="8">
    <source>
        <dbReference type="PROSITE" id="PS51194"/>
    </source>
</evidence>
<proteinExistence type="inferred from homology"/>
<comment type="caution">
    <text evidence="9">The sequence shown here is derived from an EMBL/GenBank/DDBJ whole genome shotgun (WGS) entry which is preliminary data.</text>
</comment>
<sequence>MSQLQMKLLRNKIEKRNVKLRQRNLKLQEASDTSLSQPQNGDVPKEGLIMGGSNRSAEAQKLTNGINIIVATPDQLLNHMQNTPGFMYKNLQCLVIDEADHSGILLCTDVAARGLDIPEVDWIVQYDPPDDPKEYIHRVVSDTQSQLEKLIEKNYFLHKSAQEAYKSYIRAYDSHSLKQIFNVNNLNLPQVALSFGFKVPAFVDLNVSSHDGKLKKRGGGGGFGYQKTKKVEKSKIFKHISKKTAD</sequence>
<dbReference type="STRING" id="56216.A0A1A6FTX7"/>
<feature type="compositionally biased region" description="Polar residues" evidence="7">
    <location>
        <begin position="30"/>
        <end position="40"/>
    </location>
</feature>
<keyword evidence="1 6" id="KW-0547">Nucleotide-binding</keyword>
<comment type="similarity">
    <text evidence="6">Belongs to the DEAD box helicase family.</text>
</comment>
<reference evidence="9 10" key="1">
    <citation type="submission" date="2016-06" db="EMBL/GenBank/DDBJ databases">
        <title>The Draft Genome Sequence and Annotation of the Desert Woodrat Neotoma lepida.</title>
        <authorList>
            <person name="Campbell M."/>
            <person name="Oakeson K.F."/>
            <person name="Yandell M."/>
            <person name="Halpert J.R."/>
            <person name="Dearing D."/>
        </authorList>
    </citation>
    <scope>NUCLEOTIDE SEQUENCE [LARGE SCALE GENOMIC DNA]</scope>
    <source>
        <strain evidence="9">417</strain>
        <tissue evidence="9">Liver</tissue>
    </source>
</reference>
<dbReference type="SMART" id="SM01178">
    <property type="entry name" value="DUF4217"/>
    <property type="match status" value="1"/>
</dbReference>
<comment type="domain">
    <text evidence="6">The Q motif is unique to and characteristic of the DEAD box family of RNA helicases and controls ATP binding and hydrolysis.</text>
</comment>
<dbReference type="OrthoDB" id="10259640at2759"/>
<evidence type="ECO:0000256" key="3">
    <source>
        <dbReference type="ARBA" id="ARBA00022806"/>
    </source>
</evidence>
<dbReference type="SUPFAM" id="SSF52540">
    <property type="entry name" value="P-loop containing nucleoside triphosphate hydrolases"/>
    <property type="match status" value="1"/>
</dbReference>
<dbReference type="InterPro" id="IPR027417">
    <property type="entry name" value="P-loop_NTPase"/>
</dbReference>
<accession>A0A1A6FTX7</accession>